<sequence length="181" mass="19528">MPFALKPSLLVLVLLLAACRSDPVNYHTLTPARTSAGPNIGNAEIKIEQINVPPQVDRSQVVIRQGNSGLVILETDWWGASLSDELHSALVDQLGGGTGPRKLGLRVDVVRFDSLPGKYALIEARWRLREASGASIDCRSQLQTPSGPTLEDLAAAQQQNVQHLAQQVAQVVNNPQRGCPN</sequence>
<evidence type="ECO:0000259" key="2">
    <source>
        <dbReference type="Pfam" id="PF03886"/>
    </source>
</evidence>
<dbReference type="SUPFAM" id="SSF159594">
    <property type="entry name" value="XCC0632-like"/>
    <property type="match status" value="1"/>
</dbReference>
<reference evidence="3 4" key="1">
    <citation type="submission" date="2022-05" db="EMBL/GenBank/DDBJ databases">
        <title>Novel Pseudomonas spp. Isolated from a Rainbow Trout Aquaculture Facility.</title>
        <authorList>
            <person name="Testerman T."/>
            <person name="Graf J."/>
        </authorList>
    </citation>
    <scope>NUCLEOTIDE SEQUENCE [LARGE SCALE GENOMIC DNA]</scope>
    <source>
        <strain evidence="3 4">ID681</strain>
    </source>
</reference>
<comment type="caution">
    <text evidence="3">The sequence shown here is derived from an EMBL/GenBank/DDBJ whole genome shotgun (WGS) entry which is preliminary data.</text>
</comment>
<dbReference type="Gene3D" id="3.40.50.10610">
    <property type="entry name" value="ABC-type transport auxiliary lipoprotein component"/>
    <property type="match status" value="1"/>
</dbReference>
<evidence type="ECO:0000313" key="4">
    <source>
        <dbReference type="Proteomes" id="UP001148203"/>
    </source>
</evidence>
<keyword evidence="4" id="KW-1185">Reference proteome</keyword>
<feature type="domain" description="ABC-type transport auxiliary lipoprotein component" evidence="2">
    <location>
        <begin position="28"/>
        <end position="169"/>
    </location>
</feature>
<feature type="signal peptide" evidence="1">
    <location>
        <begin position="1"/>
        <end position="26"/>
    </location>
</feature>
<dbReference type="Pfam" id="PF03886">
    <property type="entry name" value="ABC_trans_aux"/>
    <property type="match status" value="1"/>
</dbReference>
<keyword evidence="1" id="KW-0732">Signal</keyword>
<dbReference type="EMBL" id="JAMDGY010000015">
    <property type="protein sequence ID" value="MDD0990069.1"/>
    <property type="molecule type" value="Genomic_DNA"/>
</dbReference>
<feature type="chain" id="PRO_5047334175" evidence="1">
    <location>
        <begin position="27"/>
        <end position="181"/>
    </location>
</feature>
<organism evidence="3 4">
    <name type="scientific">Pseudomonas fontis</name>
    <dbReference type="NCBI Taxonomy" id="2942633"/>
    <lineage>
        <taxon>Bacteria</taxon>
        <taxon>Pseudomonadati</taxon>
        <taxon>Pseudomonadota</taxon>
        <taxon>Gammaproteobacteria</taxon>
        <taxon>Pseudomonadales</taxon>
        <taxon>Pseudomonadaceae</taxon>
        <taxon>Pseudomonas</taxon>
    </lineage>
</organism>
<protein>
    <submittedName>
        <fullName evidence="3">PqiC family protein</fullName>
    </submittedName>
</protein>
<accession>A0ABT5NPJ7</accession>
<name>A0ABT5NPJ7_9PSED</name>
<dbReference type="PROSITE" id="PS51257">
    <property type="entry name" value="PROKAR_LIPOPROTEIN"/>
    <property type="match status" value="1"/>
</dbReference>
<evidence type="ECO:0000256" key="1">
    <source>
        <dbReference type="SAM" id="SignalP"/>
    </source>
</evidence>
<gene>
    <name evidence="3" type="ORF">M5G11_05910</name>
</gene>
<proteinExistence type="predicted"/>
<dbReference type="RefSeq" id="WP_273910091.1">
    <property type="nucleotide sequence ID" value="NZ_JAMDGX010000021.1"/>
</dbReference>
<evidence type="ECO:0000313" key="3">
    <source>
        <dbReference type="EMBL" id="MDD0990069.1"/>
    </source>
</evidence>
<dbReference type="Proteomes" id="UP001148203">
    <property type="component" value="Unassembled WGS sequence"/>
</dbReference>
<dbReference type="InterPro" id="IPR005586">
    <property type="entry name" value="ABC_trans_aux"/>
</dbReference>